<organism evidence="5">
    <name type="scientific">uncultured spirochete</name>
    <dbReference type="NCBI Taxonomy" id="156406"/>
    <lineage>
        <taxon>Bacteria</taxon>
        <taxon>Pseudomonadati</taxon>
        <taxon>Spirochaetota</taxon>
        <taxon>Spirochaetia</taxon>
        <taxon>Spirochaetales</taxon>
        <taxon>environmental samples</taxon>
    </lineage>
</organism>
<dbReference type="PANTHER" id="PTHR42994:SF2">
    <property type="entry name" value="PEPTIDASE"/>
    <property type="match status" value="1"/>
</dbReference>
<dbReference type="Gene3D" id="3.40.630.10">
    <property type="entry name" value="Zn peptidases"/>
    <property type="match status" value="1"/>
</dbReference>
<dbReference type="PANTHER" id="PTHR42994">
    <property type="entry name" value="PEPTIDASE T"/>
    <property type="match status" value="1"/>
</dbReference>
<evidence type="ECO:0000256" key="2">
    <source>
        <dbReference type="ARBA" id="ARBA00022801"/>
    </source>
</evidence>
<proteinExistence type="predicted"/>
<keyword evidence="3" id="KW-0862">Zinc</keyword>
<gene>
    <name evidence="5" type="ORF">SPIRO4BDMA_40995</name>
</gene>
<dbReference type="SUPFAM" id="SSF53187">
    <property type="entry name" value="Zn-dependent exopeptidases"/>
    <property type="match status" value="1"/>
</dbReference>
<comment type="cofactor">
    <cofactor evidence="1">
        <name>Zn(2+)</name>
        <dbReference type="ChEBI" id="CHEBI:29105"/>
    </cofactor>
</comment>
<dbReference type="Gene3D" id="3.30.70.360">
    <property type="match status" value="1"/>
</dbReference>
<evidence type="ECO:0000259" key="4">
    <source>
        <dbReference type="Pfam" id="PF07687"/>
    </source>
</evidence>
<dbReference type="Pfam" id="PF01546">
    <property type="entry name" value="Peptidase_M20"/>
    <property type="match status" value="1"/>
</dbReference>
<name>A0A3P3XRF5_9SPIR</name>
<accession>A0A3P3XRF5</accession>
<evidence type="ECO:0000256" key="3">
    <source>
        <dbReference type="ARBA" id="ARBA00022833"/>
    </source>
</evidence>
<reference evidence="5" key="1">
    <citation type="submission" date="2017-02" db="EMBL/GenBank/DDBJ databases">
        <authorList>
            <person name="Regsiter A."/>
            <person name="William W."/>
        </authorList>
    </citation>
    <scope>NUCLEOTIDE SEQUENCE</scope>
    <source>
        <strain evidence="5">BdmA 4</strain>
    </source>
</reference>
<dbReference type="Pfam" id="PF07687">
    <property type="entry name" value="M20_dimer"/>
    <property type="match status" value="1"/>
</dbReference>
<feature type="domain" description="Peptidase M20 dimerisation" evidence="4">
    <location>
        <begin position="169"/>
        <end position="257"/>
    </location>
</feature>
<dbReference type="InterPro" id="IPR011650">
    <property type="entry name" value="Peptidase_M20_dimer"/>
</dbReference>
<evidence type="ECO:0000313" key="5">
    <source>
        <dbReference type="EMBL" id="SLM18423.1"/>
    </source>
</evidence>
<dbReference type="InterPro" id="IPR002933">
    <property type="entry name" value="Peptidase_M20"/>
</dbReference>
<dbReference type="InterPro" id="IPR036264">
    <property type="entry name" value="Bact_exopeptidase_dim_dom"/>
</dbReference>
<protein>
    <recommendedName>
        <fullName evidence="4">Peptidase M20 dimerisation domain-containing protein</fullName>
    </recommendedName>
</protein>
<dbReference type="SUPFAM" id="SSF55031">
    <property type="entry name" value="Bacterial exopeptidase dimerisation domain"/>
    <property type="match status" value="1"/>
</dbReference>
<sequence>MRDRLIKNLCELVKIDSESGEEQEFLHFLGEKLASELHATIQFDAYGNLIAKIPAKHCSIHEPLMFAMHGDTVKPGKGIKPVIKGNIIYSSGDTILGADCKAGIAEFIEATLEAPHHPPLEVVVTRQEETGMFGVKNLDFSLISARKGFLIDMDTIDAVVIGTPSRMIINVDITGKPAHSGMEPEKGISAIKAAANAITLLKDGRIDFETTGNVGIINGGLIVNSVPEKASVKAEVRSLNHDKCVHISETWKEIFEVSAKALGAKAEVSFTLDCKAARMSAESPMVQVTCDALRSIGMEPKLMVITGGLESSIYNEKGIETVPIGNGVKAEHTVSENVSVEDMEKVIGVISFLFSHFC</sequence>
<evidence type="ECO:0000256" key="1">
    <source>
        <dbReference type="ARBA" id="ARBA00001947"/>
    </source>
</evidence>
<dbReference type="GO" id="GO:0016787">
    <property type="term" value="F:hydrolase activity"/>
    <property type="evidence" value="ECO:0007669"/>
    <property type="project" value="UniProtKB-KW"/>
</dbReference>
<dbReference type="EMBL" id="FWDO01000004">
    <property type="protein sequence ID" value="SLM18423.1"/>
    <property type="molecule type" value="Genomic_DNA"/>
</dbReference>
<dbReference type="AlphaFoldDB" id="A0A3P3XRF5"/>
<keyword evidence="2" id="KW-0378">Hydrolase</keyword>